<dbReference type="EMBL" id="JARESE010000033">
    <property type="protein sequence ID" value="MDE8652263.1"/>
    <property type="molecule type" value="Genomic_DNA"/>
</dbReference>
<protein>
    <recommendedName>
        <fullName evidence="2">asparagine synthase (glutamine-hydrolyzing)</fullName>
        <ecNumber evidence="2">6.3.5.4</ecNumber>
    </recommendedName>
</protein>
<evidence type="ECO:0000256" key="1">
    <source>
        <dbReference type="ARBA" id="ARBA00005187"/>
    </source>
</evidence>
<comment type="pathway">
    <text evidence="1">Amino-acid biosynthesis; L-asparagine biosynthesis; L-asparagine from L-aspartate (L-Gln route): step 1/1.</text>
</comment>
<feature type="domain" description="Asparagine synthetase" evidence="4">
    <location>
        <begin position="241"/>
        <end position="577"/>
    </location>
</feature>
<dbReference type="InterPro" id="IPR051786">
    <property type="entry name" value="ASN_synthetase/amidase"/>
</dbReference>
<dbReference type="Pfam" id="PF00733">
    <property type="entry name" value="Asn_synthase"/>
    <property type="match status" value="1"/>
</dbReference>
<gene>
    <name evidence="5" type="ORF">PYV00_11115</name>
</gene>
<dbReference type="SUPFAM" id="SSF52402">
    <property type="entry name" value="Adenine nucleotide alpha hydrolases-like"/>
    <property type="match status" value="1"/>
</dbReference>
<comment type="caution">
    <text evidence="5">The sequence shown here is derived from an EMBL/GenBank/DDBJ whole genome shotgun (WGS) entry which is preliminary data.</text>
</comment>
<evidence type="ECO:0000256" key="3">
    <source>
        <dbReference type="ARBA" id="ARBA00048741"/>
    </source>
</evidence>
<dbReference type="EC" id="6.3.5.4" evidence="2"/>
<dbReference type="PANTHER" id="PTHR43284:SF1">
    <property type="entry name" value="ASPARAGINE SYNTHETASE"/>
    <property type="match status" value="1"/>
</dbReference>
<sequence>MSDRYLAAIVMREDCREARRVGPVARRHGLHIALEADDLVIAAPREAWTQSTERSASAVVGNLYFRTGPCDSLDGSNESTASLTSCLARRALGDECWGSFLAIHLDRQDDALIVHRSAFGSINAYFTLLGGMLAISSDARILAELIGARAIDWDVMARQLLWDDLAESRTCVAGISEIRCGEVLRWKRGESPSTAAHWNPWNFTANDRVIAERKEASARLHHDIFEYIGKRLADLDGAILDLSGGLDSSIIAAVTAQSGVSLCPVNLFSAATEGDERHYARTTANRLGLRLIEYCPDPDRVDIVRCGSPQLPRPHARSFVQEIDRLTLFAAPEARAFVNGGGGDSVFCHLQSSGPAADVLGACGFGPAYFRVVHEVARAAQCGTWEVLRKSLIKARRSHAGLEARRDTSFLARPWSANEVLHRPPWPMPPAVTPPGKREHVLGLYNSCFNMNGFGRSRLLKPVFPLLSQPLVETCLAIPSWAWLGEGRNRLLVRRAMASYLPDEVVWRTSKGGLGHLQREIFRRNRDLMREMLLSGRLQRQGLLDRPAIEDHLKPHSALKSDKYGRLLRLCDFEAWISCWD</sequence>
<reference evidence="5 6" key="1">
    <citation type="submission" date="2023-03" db="EMBL/GenBank/DDBJ databases">
        <title>NovoSphingobium album sp. nov. isolated from polycyclic aromatic hydrocarbons- and heavy-metal polluted soil.</title>
        <authorList>
            <person name="Liu Z."/>
            <person name="Wang K."/>
        </authorList>
    </citation>
    <scope>NUCLEOTIDE SEQUENCE [LARGE SCALE GENOMIC DNA]</scope>
    <source>
        <strain evidence="5 6">H3SJ31-1</strain>
    </source>
</reference>
<accession>A0ABT5WQH3</accession>
<dbReference type="RefSeq" id="WP_275228346.1">
    <property type="nucleotide sequence ID" value="NZ_JARESE010000033.1"/>
</dbReference>
<evidence type="ECO:0000313" key="5">
    <source>
        <dbReference type="EMBL" id="MDE8652263.1"/>
    </source>
</evidence>
<keyword evidence="6" id="KW-1185">Reference proteome</keyword>
<dbReference type="Proteomes" id="UP001216253">
    <property type="component" value="Unassembled WGS sequence"/>
</dbReference>
<evidence type="ECO:0000259" key="4">
    <source>
        <dbReference type="Pfam" id="PF00733"/>
    </source>
</evidence>
<dbReference type="Gene3D" id="3.40.50.620">
    <property type="entry name" value="HUPs"/>
    <property type="match status" value="1"/>
</dbReference>
<comment type="catalytic activity">
    <reaction evidence="3">
        <text>L-aspartate + L-glutamine + ATP + H2O = L-asparagine + L-glutamate + AMP + diphosphate + H(+)</text>
        <dbReference type="Rhea" id="RHEA:12228"/>
        <dbReference type="ChEBI" id="CHEBI:15377"/>
        <dbReference type="ChEBI" id="CHEBI:15378"/>
        <dbReference type="ChEBI" id="CHEBI:29985"/>
        <dbReference type="ChEBI" id="CHEBI:29991"/>
        <dbReference type="ChEBI" id="CHEBI:30616"/>
        <dbReference type="ChEBI" id="CHEBI:33019"/>
        <dbReference type="ChEBI" id="CHEBI:58048"/>
        <dbReference type="ChEBI" id="CHEBI:58359"/>
        <dbReference type="ChEBI" id="CHEBI:456215"/>
        <dbReference type="EC" id="6.3.5.4"/>
    </reaction>
</comment>
<dbReference type="PANTHER" id="PTHR43284">
    <property type="entry name" value="ASPARAGINE SYNTHETASE (GLUTAMINE-HYDROLYZING)"/>
    <property type="match status" value="1"/>
</dbReference>
<name>A0ABT5WQH3_9SPHN</name>
<dbReference type="InterPro" id="IPR029055">
    <property type="entry name" value="Ntn_hydrolases_N"/>
</dbReference>
<dbReference type="SUPFAM" id="SSF56235">
    <property type="entry name" value="N-terminal nucleophile aminohydrolases (Ntn hydrolases)"/>
    <property type="match status" value="1"/>
</dbReference>
<evidence type="ECO:0000256" key="2">
    <source>
        <dbReference type="ARBA" id="ARBA00012737"/>
    </source>
</evidence>
<dbReference type="InterPro" id="IPR014729">
    <property type="entry name" value="Rossmann-like_a/b/a_fold"/>
</dbReference>
<proteinExistence type="predicted"/>
<organism evidence="5 6">
    <name type="scientific">Novosphingobium album</name>
    <name type="common">ex Liu et al. 2023</name>
    <dbReference type="NCBI Taxonomy" id="3031130"/>
    <lineage>
        <taxon>Bacteria</taxon>
        <taxon>Pseudomonadati</taxon>
        <taxon>Pseudomonadota</taxon>
        <taxon>Alphaproteobacteria</taxon>
        <taxon>Sphingomonadales</taxon>
        <taxon>Sphingomonadaceae</taxon>
        <taxon>Novosphingobium</taxon>
    </lineage>
</organism>
<dbReference type="Gene3D" id="3.60.20.10">
    <property type="entry name" value="Glutamine Phosphoribosylpyrophosphate, subunit 1, domain 1"/>
    <property type="match status" value="1"/>
</dbReference>
<dbReference type="InterPro" id="IPR001962">
    <property type="entry name" value="Asn_synthase"/>
</dbReference>
<evidence type="ECO:0000313" key="6">
    <source>
        <dbReference type="Proteomes" id="UP001216253"/>
    </source>
</evidence>